<reference evidence="1" key="2">
    <citation type="submission" date="2022-10" db="EMBL/GenBank/DDBJ databases">
        <authorList>
            <person name="Landa B."/>
            <person name="Arias-Giraldo L.F."/>
            <person name="Roman-Ecija M."/>
            <person name="Velasco-Amo M.P."/>
            <person name="De La Fuente L."/>
            <person name="Marco-Noales E."/>
            <person name="Moralejo E."/>
        </authorList>
    </citation>
    <scope>NUCLEOTIDE SEQUENCE</scope>
    <source>
        <strain evidence="1">CFBP8073</strain>
    </source>
</reference>
<dbReference type="RefSeq" id="WP_199276033.1">
    <property type="nucleotide sequence ID" value="NZ_CP109886.1"/>
</dbReference>
<sequence>MMLEVAVQVLSVRDVFIPGTGCVLERVAAVGVALCAVVRIDLRSF</sequence>
<protein>
    <submittedName>
        <fullName evidence="1">Uncharacterized protein</fullName>
    </submittedName>
</protein>
<evidence type="ECO:0000313" key="1">
    <source>
        <dbReference type="EMBL" id="WCF29549.1"/>
    </source>
</evidence>
<organism evidence="1 2">
    <name type="scientific">Xylella fastidiosa subsp. fastidiosa</name>
    <dbReference type="NCBI Taxonomy" id="644356"/>
    <lineage>
        <taxon>Bacteria</taxon>
        <taxon>Pseudomonadati</taxon>
        <taxon>Pseudomonadota</taxon>
        <taxon>Gammaproteobacteria</taxon>
        <taxon>Lysobacterales</taxon>
        <taxon>Lysobacteraceae</taxon>
        <taxon>Xylella</taxon>
    </lineage>
</organism>
<name>A0AAJ5R334_XYLFS</name>
<evidence type="ECO:0000313" key="2">
    <source>
        <dbReference type="Proteomes" id="UP001211513"/>
    </source>
</evidence>
<gene>
    <name evidence="1" type="ORF">OK117_08485</name>
</gene>
<proteinExistence type="predicted"/>
<dbReference type="EMBL" id="CP109886">
    <property type="protein sequence ID" value="WCF29549.1"/>
    <property type="molecule type" value="Genomic_DNA"/>
</dbReference>
<dbReference type="AlphaFoldDB" id="A0AAJ5R334"/>
<dbReference type="Proteomes" id="UP001211513">
    <property type="component" value="Chromosome"/>
</dbReference>
<reference evidence="1" key="1">
    <citation type="journal article" date="2022" name="Phytopathology">
        <title>Complete circularized genome resources of seven strains of Xylella fastidiosa subsp. fastidiosa using hybrid assembly reveals unknown plasmids.</title>
        <authorList>
            <person name="Velasco-Amo M.D.P."/>
            <person name="Arias-Giraldo L.F.F."/>
            <person name="Ecija M.R."/>
            <person name="De La Fuente L."/>
            <person name="Marco-Noales E."/>
            <person name="Moralejo E."/>
            <person name="Navas-Cort J.A."/>
            <person name="Landa B.B."/>
        </authorList>
    </citation>
    <scope>NUCLEOTIDE SEQUENCE</scope>
    <source>
        <strain evidence="1">CFBP8073</strain>
    </source>
</reference>
<accession>A0AAJ5R334</accession>